<reference evidence="2 3" key="1">
    <citation type="submission" date="2011-09" db="EMBL/GenBank/DDBJ databases">
        <authorList>
            <consortium name="US DOE Joint Genome Institute (JGI-PGF)"/>
            <person name="Lucas S."/>
            <person name="Han J."/>
            <person name="Lapidus A."/>
            <person name="Cheng J.-F."/>
            <person name="Goodwin L."/>
            <person name="Pitluck S."/>
            <person name="Peters L."/>
            <person name="Land M.L."/>
            <person name="Hauser L."/>
            <person name="Orellana R."/>
            <person name="Lovley D."/>
            <person name="Woyke T.J."/>
        </authorList>
    </citation>
    <scope>NUCLEOTIDE SEQUENCE [LARGE SCALE GENOMIC DNA]</scope>
    <source>
        <strain evidence="2 3">2ac9</strain>
    </source>
</reference>
<proteinExistence type="predicted"/>
<sequence length="79" mass="8875">MEETQDSPVIETPEHNETQTHAGSPVLANLDHSPKTIYANCPNAVWHITEQDKLRIFCRLMHALIDESLKACDGAMMND</sequence>
<dbReference type="HOGENOM" id="CLU_2600366_0_0_7"/>
<evidence type="ECO:0000313" key="2">
    <source>
        <dbReference type="EMBL" id="EIM63794.1"/>
    </source>
</evidence>
<accession>I5B2T1</accession>
<evidence type="ECO:0000256" key="1">
    <source>
        <dbReference type="SAM" id="MobiDB-lite"/>
    </source>
</evidence>
<evidence type="ECO:0000313" key="3">
    <source>
        <dbReference type="Proteomes" id="UP000005778"/>
    </source>
</evidence>
<name>I5B2T1_9BACT</name>
<dbReference type="AlphaFoldDB" id="I5B2T1"/>
<reference evidence="2 3" key="2">
    <citation type="submission" date="2012-02" db="EMBL/GenBank/DDBJ databases">
        <title>Improved High-Quality Draft sequence of Desulfobacter postgatei 2ac9.</title>
        <authorList>
            <consortium name="US DOE Joint Genome Institute"/>
            <person name="Lucas S."/>
            <person name="Han J."/>
            <person name="Lapidus A."/>
            <person name="Cheng J.-F."/>
            <person name="Goodwin L."/>
            <person name="Pitluck S."/>
            <person name="Peters L."/>
            <person name="Ovchinnikova G."/>
            <person name="Held B."/>
            <person name="Detter J.C."/>
            <person name="Han C."/>
            <person name="Tapia R."/>
            <person name="Land M."/>
            <person name="Hauser L."/>
            <person name="Kyrpides N."/>
            <person name="Ivanova N."/>
            <person name="Pagani I."/>
            <person name="Orellana R."/>
            <person name="Lovley D."/>
            <person name="Woyke T."/>
        </authorList>
    </citation>
    <scope>NUCLEOTIDE SEQUENCE [LARGE SCALE GENOMIC DNA]</scope>
    <source>
        <strain evidence="2 3">2ac9</strain>
    </source>
</reference>
<dbReference type="Proteomes" id="UP000005778">
    <property type="component" value="Chromosome"/>
</dbReference>
<protein>
    <submittedName>
        <fullName evidence="2">Uncharacterized protein</fullName>
    </submittedName>
</protein>
<dbReference type="EMBL" id="CM001488">
    <property type="protein sequence ID" value="EIM63794.1"/>
    <property type="molecule type" value="Genomic_DNA"/>
</dbReference>
<organism evidence="2 3">
    <name type="scientific">Desulfobacter postgatei 2ac9</name>
    <dbReference type="NCBI Taxonomy" id="879212"/>
    <lineage>
        <taxon>Bacteria</taxon>
        <taxon>Pseudomonadati</taxon>
        <taxon>Thermodesulfobacteriota</taxon>
        <taxon>Desulfobacteria</taxon>
        <taxon>Desulfobacterales</taxon>
        <taxon>Desulfobacteraceae</taxon>
        <taxon>Desulfobacter</taxon>
    </lineage>
</organism>
<keyword evidence="3" id="KW-1185">Reference proteome</keyword>
<gene>
    <name evidence="2" type="ORF">DespoDRAFT_01884</name>
</gene>
<dbReference type="RefSeq" id="WP_004073092.1">
    <property type="nucleotide sequence ID" value="NZ_CM001488.1"/>
</dbReference>
<feature type="region of interest" description="Disordered" evidence="1">
    <location>
        <begin position="1"/>
        <end position="29"/>
    </location>
</feature>